<feature type="non-terminal residue" evidence="5">
    <location>
        <position position="198"/>
    </location>
</feature>
<dbReference type="EC" id="3.2.1.23" evidence="3"/>
<evidence type="ECO:0000259" key="4">
    <source>
        <dbReference type="Pfam" id="PF01301"/>
    </source>
</evidence>
<feature type="domain" description="Glycoside hydrolase 35 catalytic" evidence="4">
    <location>
        <begin position="104"/>
        <end position="154"/>
    </location>
</feature>
<dbReference type="PANTHER" id="PTHR23421">
    <property type="entry name" value="BETA-GALACTOSIDASE RELATED"/>
    <property type="match status" value="1"/>
</dbReference>
<organism evidence="5 6">
    <name type="scientific">Ambrosia artemisiifolia</name>
    <name type="common">Common ragweed</name>
    <dbReference type="NCBI Taxonomy" id="4212"/>
    <lineage>
        <taxon>Eukaryota</taxon>
        <taxon>Viridiplantae</taxon>
        <taxon>Streptophyta</taxon>
        <taxon>Embryophyta</taxon>
        <taxon>Tracheophyta</taxon>
        <taxon>Spermatophyta</taxon>
        <taxon>Magnoliopsida</taxon>
        <taxon>eudicotyledons</taxon>
        <taxon>Gunneridae</taxon>
        <taxon>Pentapetalae</taxon>
        <taxon>asterids</taxon>
        <taxon>campanulids</taxon>
        <taxon>Asterales</taxon>
        <taxon>Asteraceae</taxon>
        <taxon>Asteroideae</taxon>
        <taxon>Heliantheae alliance</taxon>
        <taxon>Heliantheae</taxon>
        <taxon>Ambrosia</taxon>
    </lineage>
</organism>
<name>A0AAD5BZW7_AMBAR</name>
<comment type="similarity">
    <text evidence="2">Belongs to the glycosyl hydrolase 35 family.</text>
</comment>
<gene>
    <name evidence="5" type="ORF">M8C21_033616</name>
</gene>
<dbReference type="Proteomes" id="UP001206925">
    <property type="component" value="Unassembled WGS sequence"/>
</dbReference>
<accession>A0AAD5BZW7</accession>
<reference evidence="5" key="1">
    <citation type="submission" date="2022-06" db="EMBL/GenBank/DDBJ databases">
        <title>Uncovering the hologenomic basis of an extraordinary plant invasion.</title>
        <authorList>
            <person name="Bieker V.C."/>
            <person name="Martin M.D."/>
            <person name="Gilbert T."/>
            <person name="Hodgins K."/>
            <person name="Battlay P."/>
            <person name="Petersen B."/>
            <person name="Wilson J."/>
        </authorList>
    </citation>
    <scope>NUCLEOTIDE SEQUENCE</scope>
    <source>
        <strain evidence="5">AA19_3_7</strain>
        <tissue evidence="5">Leaf</tissue>
    </source>
</reference>
<comment type="caution">
    <text evidence="5">The sequence shown here is derived from an EMBL/GenBank/DDBJ whole genome shotgun (WGS) entry which is preliminary data.</text>
</comment>
<dbReference type="EMBL" id="JAMZMK010010156">
    <property type="protein sequence ID" value="KAI7732796.1"/>
    <property type="molecule type" value="Genomic_DNA"/>
</dbReference>
<dbReference type="GO" id="GO:0004565">
    <property type="term" value="F:beta-galactosidase activity"/>
    <property type="evidence" value="ECO:0007669"/>
    <property type="project" value="UniProtKB-EC"/>
</dbReference>
<comment type="catalytic activity">
    <reaction evidence="1">
        <text>Hydrolysis of terminal non-reducing beta-D-galactose residues in beta-D-galactosides.</text>
        <dbReference type="EC" id="3.2.1.23"/>
    </reaction>
</comment>
<keyword evidence="6" id="KW-1185">Reference proteome</keyword>
<dbReference type="Pfam" id="PF01301">
    <property type="entry name" value="Glyco_hydro_35"/>
    <property type="match status" value="1"/>
</dbReference>
<dbReference type="Gene3D" id="3.20.20.80">
    <property type="entry name" value="Glycosidases"/>
    <property type="match status" value="1"/>
</dbReference>
<evidence type="ECO:0000313" key="6">
    <source>
        <dbReference type="Proteomes" id="UP001206925"/>
    </source>
</evidence>
<evidence type="ECO:0000313" key="5">
    <source>
        <dbReference type="EMBL" id="KAI7732796.1"/>
    </source>
</evidence>
<evidence type="ECO:0000256" key="1">
    <source>
        <dbReference type="ARBA" id="ARBA00001412"/>
    </source>
</evidence>
<sequence>MWIYTTDCVRFFRDWIFFSRSIVEIALLYKWVKVAQCLEYIKHQVPVIKIDFKVVKFITSSGAKRFRSFQKNKGTIGEIRMDLEARALEGNLLLKDLDKGIKAGHKPAKDFAYSVANFTQSGGSFVNYYMYHWRTTGGPFISTSYDYDAPVNEYVGRVSNSSQLLYKTIDFEVCEEVVNMVNIKDATFWQMLKRSNLW</sequence>
<protein>
    <recommendedName>
        <fullName evidence="3">beta-galactosidase</fullName>
        <ecNumber evidence="3">3.2.1.23</ecNumber>
    </recommendedName>
</protein>
<proteinExistence type="inferred from homology"/>
<dbReference type="SUPFAM" id="SSF51445">
    <property type="entry name" value="(Trans)glycosidases"/>
    <property type="match status" value="1"/>
</dbReference>
<dbReference type="GO" id="GO:0005975">
    <property type="term" value="P:carbohydrate metabolic process"/>
    <property type="evidence" value="ECO:0007669"/>
    <property type="project" value="InterPro"/>
</dbReference>
<dbReference type="InterPro" id="IPR031330">
    <property type="entry name" value="Gly_Hdrlase_35_cat"/>
</dbReference>
<evidence type="ECO:0000256" key="3">
    <source>
        <dbReference type="ARBA" id="ARBA00012756"/>
    </source>
</evidence>
<dbReference type="InterPro" id="IPR017853">
    <property type="entry name" value="GH"/>
</dbReference>
<dbReference type="AlphaFoldDB" id="A0AAD5BZW7"/>
<dbReference type="InterPro" id="IPR001944">
    <property type="entry name" value="Glycoside_Hdrlase_35"/>
</dbReference>
<evidence type="ECO:0000256" key="2">
    <source>
        <dbReference type="ARBA" id="ARBA00009809"/>
    </source>
</evidence>